<sequence length="512" mass="54364">MTARTPLVIGLDCGTGGARAIVSDLAGTVRGMATRPYPTSFPRPGWAEQKPTDWWRAACEAVREAVSLAGAAPEDILAISADGTSSTLVALDEAGAPIGPAILWMDSRASAQARRMTACGDPALSRCRAGVSSEWMIPRILWLKENEPEIFDRARWFVEMADYISFRLSGRLTLGLNQATNRWFHGGLQGGWPTEFFARIGLAGITDRFPADVLSLGAPIGPIAPLVADAMGLGRNTLVVCGGTDAYVAMVGLDVCEPGRTAFITGSSHLVLCMTDRADEVPGLFGPHPDCVVSGLYVLEGGQVSSGSIIKWWHDHFGIALSEGEDPYAAMMRRAADIPIGADGLVALDFWQGNRNPYTDYDLQGAIWGLTLKHSPDHMLRALIESVAYGTENILRTLAANDVPVTSLTACGGSVRSRFLLQMHADVSGLPISVPKVSEATAFGSAIVAAVGAGAFRDLPEAASAMVSEDFVIEPDAEAGARYAPVFEDYRATHAALAPLMHAKARGNPMPT</sequence>
<keyword evidence="5" id="KW-0054">Arabinose catabolism</keyword>
<feature type="domain" description="Carbohydrate kinase FGGY C-terminal" evidence="9">
    <location>
        <begin position="263"/>
        <end position="452"/>
    </location>
</feature>
<accession>A0A1M7ZNW0</accession>
<organism evidence="10 11">
    <name type="scientific">Pseudoxanthobacter soli DSM 19599</name>
    <dbReference type="NCBI Taxonomy" id="1123029"/>
    <lineage>
        <taxon>Bacteria</taxon>
        <taxon>Pseudomonadati</taxon>
        <taxon>Pseudomonadota</taxon>
        <taxon>Alphaproteobacteria</taxon>
        <taxon>Hyphomicrobiales</taxon>
        <taxon>Segnochrobactraceae</taxon>
        <taxon>Pseudoxanthobacter</taxon>
    </lineage>
</organism>
<dbReference type="Proteomes" id="UP000186406">
    <property type="component" value="Unassembled WGS sequence"/>
</dbReference>
<dbReference type="InterPro" id="IPR005929">
    <property type="entry name" value="Ribulokinase"/>
</dbReference>
<evidence type="ECO:0000256" key="4">
    <source>
        <dbReference type="ARBA" id="ARBA00022840"/>
    </source>
</evidence>
<evidence type="ECO:0000256" key="1">
    <source>
        <dbReference type="ARBA" id="ARBA00022679"/>
    </source>
</evidence>
<dbReference type="EMBL" id="FRXO01000006">
    <property type="protein sequence ID" value="SHO66584.1"/>
    <property type="molecule type" value="Genomic_DNA"/>
</dbReference>
<dbReference type="PROSITE" id="PS00445">
    <property type="entry name" value="FGGY_KINASES_2"/>
    <property type="match status" value="1"/>
</dbReference>
<gene>
    <name evidence="10" type="ORF">SAMN02745172_03243</name>
</gene>
<evidence type="ECO:0000313" key="10">
    <source>
        <dbReference type="EMBL" id="SHO66584.1"/>
    </source>
</evidence>
<dbReference type="RefSeq" id="WP_073630539.1">
    <property type="nucleotide sequence ID" value="NZ_FRXO01000006.1"/>
</dbReference>
<proteinExistence type="inferred from homology"/>
<dbReference type="STRING" id="1123029.SAMN02745172_03243"/>
<evidence type="ECO:0000256" key="5">
    <source>
        <dbReference type="ARBA" id="ARBA00022935"/>
    </source>
</evidence>
<evidence type="ECO:0000256" key="7">
    <source>
        <dbReference type="RuleBase" id="RU003733"/>
    </source>
</evidence>
<keyword evidence="6" id="KW-0119">Carbohydrate metabolism</keyword>
<evidence type="ECO:0000256" key="6">
    <source>
        <dbReference type="ARBA" id="ARBA00023277"/>
    </source>
</evidence>
<dbReference type="GO" id="GO:0019150">
    <property type="term" value="F:D-ribulokinase activity"/>
    <property type="evidence" value="ECO:0007669"/>
    <property type="project" value="TreeGrafter"/>
</dbReference>
<keyword evidence="1 7" id="KW-0808">Transferase</keyword>
<dbReference type="Pfam" id="PF00370">
    <property type="entry name" value="FGGY_N"/>
    <property type="match status" value="1"/>
</dbReference>
<evidence type="ECO:0000256" key="2">
    <source>
        <dbReference type="ARBA" id="ARBA00022741"/>
    </source>
</evidence>
<dbReference type="InterPro" id="IPR018485">
    <property type="entry name" value="FGGY_C"/>
</dbReference>
<dbReference type="InterPro" id="IPR043129">
    <property type="entry name" value="ATPase_NBD"/>
</dbReference>
<dbReference type="PIRSF" id="PIRSF000538">
    <property type="entry name" value="GlpK"/>
    <property type="match status" value="1"/>
</dbReference>
<dbReference type="GO" id="GO:0005524">
    <property type="term" value="F:ATP binding"/>
    <property type="evidence" value="ECO:0007669"/>
    <property type="project" value="UniProtKB-KW"/>
</dbReference>
<evidence type="ECO:0000313" key="11">
    <source>
        <dbReference type="Proteomes" id="UP000186406"/>
    </source>
</evidence>
<feature type="domain" description="Carbohydrate kinase FGGY N-terminal" evidence="8">
    <location>
        <begin position="8"/>
        <end position="252"/>
    </location>
</feature>
<dbReference type="PANTHER" id="PTHR43435">
    <property type="entry name" value="RIBULOKINASE"/>
    <property type="match status" value="1"/>
</dbReference>
<dbReference type="AlphaFoldDB" id="A0A1M7ZNW0"/>
<reference evidence="10 11" key="1">
    <citation type="submission" date="2016-12" db="EMBL/GenBank/DDBJ databases">
        <authorList>
            <person name="Song W.-J."/>
            <person name="Kurnit D.M."/>
        </authorList>
    </citation>
    <scope>NUCLEOTIDE SEQUENCE [LARGE SCALE GENOMIC DNA]</scope>
    <source>
        <strain evidence="10 11">DSM 19599</strain>
    </source>
</reference>
<dbReference type="Pfam" id="PF02782">
    <property type="entry name" value="FGGY_C"/>
    <property type="match status" value="1"/>
</dbReference>
<dbReference type="GO" id="GO:0019569">
    <property type="term" value="P:L-arabinose catabolic process to D-xylulose 5-phosphate"/>
    <property type="evidence" value="ECO:0007669"/>
    <property type="project" value="InterPro"/>
</dbReference>
<name>A0A1M7ZNW0_9HYPH</name>
<dbReference type="GO" id="GO:0005737">
    <property type="term" value="C:cytoplasm"/>
    <property type="evidence" value="ECO:0007669"/>
    <property type="project" value="TreeGrafter"/>
</dbReference>
<comment type="similarity">
    <text evidence="7">Belongs to the FGGY kinase family.</text>
</comment>
<evidence type="ECO:0000259" key="9">
    <source>
        <dbReference type="Pfam" id="PF02782"/>
    </source>
</evidence>
<keyword evidence="4" id="KW-0067">ATP-binding</keyword>
<dbReference type="GO" id="GO:0008741">
    <property type="term" value="F:ribulokinase activity"/>
    <property type="evidence" value="ECO:0007669"/>
    <property type="project" value="InterPro"/>
</dbReference>
<protein>
    <submittedName>
        <fullName evidence="10">Ribulokinase</fullName>
    </submittedName>
</protein>
<dbReference type="SUPFAM" id="SSF53067">
    <property type="entry name" value="Actin-like ATPase domain"/>
    <property type="match status" value="2"/>
</dbReference>
<keyword evidence="11" id="KW-1185">Reference proteome</keyword>
<dbReference type="InterPro" id="IPR000577">
    <property type="entry name" value="Carb_kinase_FGGY"/>
</dbReference>
<dbReference type="InterPro" id="IPR018483">
    <property type="entry name" value="Carb_kinase_FGGY_CS"/>
</dbReference>
<keyword evidence="3 7" id="KW-0418">Kinase</keyword>
<evidence type="ECO:0000256" key="3">
    <source>
        <dbReference type="ARBA" id="ARBA00022777"/>
    </source>
</evidence>
<keyword evidence="2" id="KW-0547">Nucleotide-binding</keyword>
<dbReference type="CDD" id="cd07781">
    <property type="entry name" value="ASKHA_NBD_FGGY_L-RBK"/>
    <property type="match status" value="1"/>
</dbReference>
<dbReference type="Gene3D" id="3.30.420.40">
    <property type="match status" value="2"/>
</dbReference>
<evidence type="ECO:0000259" key="8">
    <source>
        <dbReference type="Pfam" id="PF00370"/>
    </source>
</evidence>
<dbReference type="PANTHER" id="PTHR43435:SF4">
    <property type="entry name" value="FGGY CARBOHYDRATE KINASE DOMAIN-CONTAINING PROTEIN"/>
    <property type="match status" value="1"/>
</dbReference>
<dbReference type="InterPro" id="IPR018484">
    <property type="entry name" value="FGGY_N"/>
</dbReference>